<keyword evidence="1" id="KW-1133">Transmembrane helix</keyword>
<protein>
    <recommendedName>
        <fullName evidence="4">CTP synthetase</fullName>
    </recommendedName>
</protein>
<sequence>MFKVAILIWVMLGTVLAGSAVTALLTVQGLVASPMKDLPLAALAGFIVAMPLSYLVAARINRNGRGRTA</sequence>
<feature type="transmembrane region" description="Helical" evidence="1">
    <location>
        <begin position="38"/>
        <end position="57"/>
    </location>
</feature>
<keyword evidence="1" id="KW-0812">Transmembrane</keyword>
<proteinExistence type="predicted"/>
<reference evidence="2" key="1">
    <citation type="journal article" date="2024" name="Antonie Van Leeuwenhoek">
        <title>Bradyrhizobium ontarionense sp. nov., a novel bacterial symbiont isolated from Aeschynomene indica (Indian jointvetch), harbours photosynthesis, nitrogen fixation and nitrous oxide (N2O) reductase genes.</title>
        <authorList>
            <person name="Bromfield E.S.P."/>
            <person name="Cloutier S."/>
        </authorList>
    </citation>
    <scope>NUCLEOTIDE SEQUENCE</scope>
    <source>
        <strain evidence="2">A19</strain>
    </source>
</reference>
<gene>
    <name evidence="2" type="ORF">LQG66_02165</name>
</gene>
<dbReference type="RefSeq" id="WP_231322933.1">
    <property type="nucleotide sequence ID" value="NZ_CP088156.1"/>
</dbReference>
<evidence type="ECO:0000313" key="3">
    <source>
        <dbReference type="Proteomes" id="UP001431010"/>
    </source>
</evidence>
<evidence type="ECO:0000313" key="2">
    <source>
        <dbReference type="EMBL" id="UFZ05150.1"/>
    </source>
</evidence>
<keyword evidence="1" id="KW-0472">Membrane</keyword>
<dbReference type="Proteomes" id="UP001431010">
    <property type="component" value="Chromosome"/>
</dbReference>
<keyword evidence="3" id="KW-1185">Reference proteome</keyword>
<organism evidence="2 3">
    <name type="scientific">Bradyrhizobium ontarionense</name>
    <dbReference type="NCBI Taxonomy" id="2898149"/>
    <lineage>
        <taxon>Bacteria</taxon>
        <taxon>Pseudomonadati</taxon>
        <taxon>Pseudomonadota</taxon>
        <taxon>Alphaproteobacteria</taxon>
        <taxon>Hyphomicrobiales</taxon>
        <taxon>Nitrobacteraceae</taxon>
        <taxon>Bradyrhizobium</taxon>
    </lineage>
</organism>
<name>A0ABY3RCM3_9BRAD</name>
<evidence type="ECO:0008006" key="4">
    <source>
        <dbReference type="Google" id="ProtNLM"/>
    </source>
</evidence>
<accession>A0ABY3RCM3</accession>
<dbReference type="EMBL" id="CP088156">
    <property type="protein sequence ID" value="UFZ05150.1"/>
    <property type="molecule type" value="Genomic_DNA"/>
</dbReference>
<evidence type="ECO:0000256" key="1">
    <source>
        <dbReference type="SAM" id="Phobius"/>
    </source>
</evidence>